<proteinExistence type="predicted"/>
<protein>
    <submittedName>
        <fullName evidence="2">Uncharacterized protein</fullName>
    </submittedName>
</protein>
<dbReference type="Proteomes" id="UP000268093">
    <property type="component" value="Unassembled WGS sequence"/>
</dbReference>
<accession>A0A433BSI9</accession>
<evidence type="ECO:0000313" key="2">
    <source>
        <dbReference type="EMBL" id="RUP29278.1"/>
    </source>
</evidence>
<reference evidence="2 3" key="1">
    <citation type="journal article" date="2018" name="New Phytol.">
        <title>Phylogenomics of Endogonaceae and evolution of mycorrhizas within Mucoromycota.</title>
        <authorList>
            <person name="Chang Y."/>
            <person name="Desiro A."/>
            <person name="Na H."/>
            <person name="Sandor L."/>
            <person name="Lipzen A."/>
            <person name="Clum A."/>
            <person name="Barry K."/>
            <person name="Grigoriev I.V."/>
            <person name="Martin F.M."/>
            <person name="Stajich J.E."/>
            <person name="Smith M.E."/>
            <person name="Bonito G."/>
            <person name="Spatafora J.W."/>
        </authorList>
    </citation>
    <scope>NUCLEOTIDE SEQUENCE [LARGE SCALE GENOMIC DNA]</scope>
    <source>
        <strain evidence="2 3">GMNB39</strain>
    </source>
</reference>
<feature type="compositionally biased region" description="Polar residues" evidence="1">
    <location>
        <begin position="41"/>
        <end position="50"/>
    </location>
</feature>
<evidence type="ECO:0000256" key="1">
    <source>
        <dbReference type="SAM" id="MobiDB-lite"/>
    </source>
</evidence>
<dbReference type="EMBL" id="RBNI01013556">
    <property type="protein sequence ID" value="RUP29278.1"/>
    <property type="molecule type" value="Genomic_DNA"/>
</dbReference>
<name>A0A433BSI9_9FUNG</name>
<feature type="region of interest" description="Disordered" evidence="1">
    <location>
        <begin position="41"/>
        <end position="61"/>
    </location>
</feature>
<comment type="caution">
    <text evidence="2">The sequence shown here is derived from an EMBL/GenBank/DDBJ whole genome shotgun (WGS) entry which is preliminary data.</text>
</comment>
<dbReference type="AlphaFoldDB" id="A0A433BSI9"/>
<organism evidence="2 3">
    <name type="scientific">Jimgerdemannia flammicorona</name>
    <dbReference type="NCBI Taxonomy" id="994334"/>
    <lineage>
        <taxon>Eukaryota</taxon>
        <taxon>Fungi</taxon>
        <taxon>Fungi incertae sedis</taxon>
        <taxon>Mucoromycota</taxon>
        <taxon>Mucoromycotina</taxon>
        <taxon>Endogonomycetes</taxon>
        <taxon>Endogonales</taxon>
        <taxon>Endogonaceae</taxon>
        <taxon>Jimgerdemannia</taxon>
    </lineage>
</organism>
<gene>
    <name evidence="2" type="ORF">BC936DRAFT_138684</name>
</gene>
<evidence type="ECO:0000313" key="3">
    <source>
        <dbReference type="Proteomes" id="UP000268093"/>
    </source>
</evidence>
<sequence>MEPRTRVAWEGGKATRGARAPIQSATFAASLLKGSRSTALATHPNRFTSPPSRPSLTSIPPSAISAPCSTVTSSYLLNPQDLEFPLHLVYKRYFYTQTIIHSHVRAEHRSQHLMAVAH</sequence>
<keyword evidence="3" id="KW-1185">Reference proteome</keyword>